<reference evidence="1 2" key="1">
    <citation type="submission" date="2014-03" db="EMBL/GenBank/DDBJ databases">
        <title>Draft genome of the hookworm Oesophagostomum dentatum.</title>
        <authorList>
            <person name="Mitreva M."/>
        </authorList>
    </citation>
    <scope>NUCLEOTIDE SEQUENCE [LARGE SCALE GENOMIC DNA]</scope>
    <source>
        <strain evidence="1 2">OD-Hann</strain>
    </source>
</reference>
<evidence type="ECO:0000313" key="2">
    <source>
        <dbReference type="Proteomes" id="UP000053660"/>
    </source>
</evidence>
<sequence length="55" mass="6128">MQCIAVVSRSVIVTGAEEKIFRAFEAPSTFVKSVCNIGTFSKEEMTYINRNHSSL</sequence>
<evidence type="ECO:0000313" key="1">
    <source>
        <dbReference type="EMBL" id="KHJ80629.1"/>
    </source>
</evidence>
<protein>
    <submittedName>
        <fullName evidence="1">Uncharacterized protein</fullName>
    </submittedName>
</protein>
<dbReference type="AlphaFoldDB" id="A0A0B1S6V6"/>
<accession>A0A0B1S6V6</accession>
<dbReference type="Proteomes" id="UP000053660">
    <property type="component" value="Unassembled WGS sequence"/>
</dbReference>
<gene>
    <name evidence="1" type="ORF">OESDEN_19694</name>
</gene>
<name>A0A0B1S6V6_OESDE</name>
<keyword evidence="2" id="KW-1185">Reference proteome</keyword>
<proteinExistence type="predicted"/>
<organism evidence="1 2">
    <name type="scientific">Oesophagostomum dentatum</name>
    <name type="common">Nodular worm</name>
    <dbReference type="NCBI Taxonomy" id="61180"/>
    <lineage>
        <taxon>Eukaryota</taxon>
        <taxon>Metazoa</taxon>
        <taxon>Ecdysozoa</taxon>
        <taxon>Nematoda</taxon>
        <taxon>Chromadorea</taxon>
        <taxon>Rhabditida</taxon>
        <taxon>Rhabditina</taxon>
        <taxon>Rhabditomorpha</taxon>
        <taxon>Strongyloidea</taxon>
        <taxon>Strongylidae</taxon>
        <taxon>Oesophagostomum</taxon>
    </lineage>
</organism>
<dbReference type="EMBL" id="KN600138">
    <property type="protein sequence ID" value="KHJ80629.1"/>
    <property type="molecule type" value="Genomic_DNA"/>
</dbReference>
<dbReference type="OrthoDB" id="27911at2759"/>